<evidence type="ECO:0000313" key="2">
    <source>
        <dbReference type="EMBL" id="MFC4618715.1"/>
    </source>
</evidence>
<dbReference type="InterPro" id="IPR001279">
    <property type="entry name" value="Metallo-B-lactamas"/>
</dbReference>
<proteinExistence type="predicted"/>
<evidence type="ECO:0000259" key="1">
    <source>
        <dbReference type="SMART" id="SM00849"/>
    </source>
</evidence>
<dbReference type="SMART" id="SM00849">
    <property type="entry name" value="Lactamase_B"/>
    <property type="match status" value="1"/>
</dbReference>
<gene>
    <name evidence="2" type="ORF">ACFO4N_08190</name>
</gene>
<dbReference type="CDD" id="cd07721">
    <property type="entry name" value="yflN-like_MBL-fold"/>
    <property type="match status" value="1"/>
</dbReference>
<dbReference type="InterPro" id="IPR036866">
    <property type="entry name" value="RibonucZ/Hydroxyglut_hydro"/>
</dbReference>
<dbReference type="Pfam" id="PF00753">
    <property type="entry name" value="Lactamase_B"/>
    <property type="match status" value="1"/>
</dbReference>
<comment type="caution">
    <text evidence="2">The sequence shown here is derived from an EMBL/GenBank/DDBJ whole genome shotgun (WGS) entry which is preliminary data.</text>
</comment>
<sequence length="234" mass="25828">MKIANGIEMLEITATVMGNTNTIYPTLLWDEQNTILVDTGYPGQLPIIIEAMENAGVSFRKLNKIILTHQDLDHIGSLPDIIHESPQKVEVLAHELEKPFIQGDKRLLKLPKDTSHIPEGLRAVFEHPPAAQVDGIIKDGDELPYAGGLIVIDTPGHTPGHISLYHKPSRTLIAGDALVAKDHQLYGPAREHTLDMDTAIQSLKAFTHYDIENVICYHGGLCGTNMNKRIKELA</sequence>
<reference evidence="3" key="1">
    <citation type="journal article" date="2019" name="Int. J. Syst. Evol. Microbiol.">
        <title>The Global Catalogue of Microorganisms (GCM) 10K type strain sequencing project: providing services to taxonomists for standard genome sequencing and annotation.</title>
        <authorList>
            <consortium name="The Broad Institute Genomics Platform"/>
            <consortium name="The Broad Institute Genome Sequencing Center for Infectious Disease"/>
            <person name="Wu L."/>
            <person name="Ma J."/>
        </authorList>
    </citation>
    <scope>NUCLEOTIDE SEQUENCE [LARGE SCALE GENOMIC DNA]</scope>
    <source>
        <strain evidence="3">CGMCC 1.16306</strain>
    </source>
</reference>
<dbReference type="InterPro" id="IPR050855">
    <property type="entry name" value="NDM-1-like"/>
</dbReference>
<dbReference type="PANTHER" id="PTHR42951:SF15">
    <property type="entry name" value="METALLO-BETA-LACTAMASE SUPERFAMILY PROTEIN"/>
    <property type="match status" value="1"/>
</dbReference>
<dbReference type="PANTHER" id="PTHR42951">
    <property type="entry name" value="METALLO-BETA-LACTAMASE DOMAIN-CONTAINING"/>
    <property type="match status" value="1"/>
</dbReference>
<keyword evidence="3" id="KW-1185">Reference proteome</keyword>
<dbReference type="Proteomes" id="UP001596022">
    <property type="component" value="Unassembled WGS sequence"/>
</dbReference>
<protein>
    <submittedName>
        <fullName evidence="2">MBL fold metallo-hydrolase</fullName>
    </submittedName>
</protein>
<accession>A0ABV9GPZ5</accession>
<dbReference type="SUPFAM" id="SSF56281">
    <property type="entry name" value="Metallo-hydrolase/oxidoreductase"/>
    <property type="match status" value="1"/>
</dbReference>
<feature type="domain" description="Metallo-beta-lactamase" evidence="1">
    <location>
        <begin position="22"/>
        <end position="218"/>
    </location>
</feature>
<dbReference type="RefSeq" id="WP_376845775.1">
    <property type="nucleotide sequence ID" value="NZ_JBHSFW010000003.1"/>
</dbReference>
<organism evidence="2 3">
    <name type="scientific">Camelliibacillus cellulosilyticus</name>
    <dbReference type="NCBI Taxonomy" id="2174486"/>
    <lineage>
        <taxon>Bacteria</taxon>
        <taxon>Bacillati</taxon>
        <taxon>Bacillota</taxon>
        <taxon>Bacilli</taxon>
        <taxon>Bacillales</taxon>
        <taxon>Sporolactobacillaceae</taxon>
        <taxon>Camelliibacillus</taxon>
    </lineage>
</organism>
<evidence type="ECO:0000313" key="3">
    <source>
        <dbReference type="Proteomes" id="UP001596022"/>
    </source>
</evidence>
<dbReference type="Gene3D" id="3.60.15.10">
    <property type="entry name" value="Ribonuclease Z/Hydroxyacylglutathione hydrolase-like"/>
    <property type="match status" value="1"/>
</dbReference>
<dbReference type="EMBL" id="JBHSFW010000003">
    <property type="protein sequence ID" value="MFC4618715.1"/>
    <property type="molecule type" value="Genomic_DNA"/>
</dbReference>
<name>A0ABV9GPZ5_9BACL</name>